<dbReference type="PANTHER" id="PTHR36973:SF4">
    <property type="entry name" value="NODULATION PROTEIN"/>
    <property type="match status" value="1"/>
</dbReference>
<organism evidence="2 3">
    <name type="scientific">Nodularia spumigena CENA596</name>
    <dbReference type="NCBI Taxonomy" id="1819295"/>
    <lineage>
        <taxon>Bacteria</taxon>
        <taxon>Bacillati</taxon>
        <taxon>Cyanobacteriota</taxon>
        <taxon>Cyanophyceae</taxon>
        <taxon>Nostocales</taxon>
        <taxon>Nodulariaceae</taxon>
        <taxon>Nodularia</taxon>
    </lineage>
</organism>
<evidence type="ECO:0000259" key="1">
    <source>
        <dbReference type="Pfam" id="PF05050"/>
    </source>
</evidence>
<gene>
    <name evidence="2" type="ORF">A2T98_11335</name>
</gene>
<dbReference type="Gene3D" id="3.40.50.150">
    <property type="entry name" value="Vaccinia Virus protein VP39"/>
    <property type="match status" value="1"/>
</dbReference>
<name>A0A166JHD3_NODSP</name>
<dbReference type="EMBL" id="LWAJ01000139">
    <property type="protein sequence ID" value="KZL49718.1"/>
    <property type="molecule type" value="Genomic_DNA"/>
</dbReference>
<protein>
    <submittedName>
        <fullName evidence="2">Methyltransferase FkbM</fullName>
    </submittedName>
</protein>
<dbReference type="RefSeq" id="WP_006196803.1">
    <property type="nucleotide sequence ID" value="NZ_CAWMRI010000139.1"/>
</dbReference>
<keyword evidence="2" id="KW-0489">Methyltransferase</keyword>
<dbReference type="NCBIfam" id="TIGR01444">
    <property type="entry name" value="fkbM_fam"/>
    <property type="match status" value="1"/>
</dbReference>
<sequence length="250" mass="28454">MLKKQIKKILKACGYTLYHTKTMPFGCDLKEDIARLSPDLNLRTIFDVGANKGQTTLDYRRKFPEAKIFCFEPVSQTFEVLKANVGLDPNVYCFNLALGEENKQDKILVQGTSGSNSISNVSKVNPSADQSLETVNIMTLDQFMAEDDHKIDQIDLLKIDTEGYECQVLRGAEATFRSEKILYISIEVTFRQQDNHHTQFSTISEMLADYNFNFVGLYDASPFWGGGNAIDYGNALFKRWEKGKNLKLWE</sequence>
<dbReference type="Pfam" id="PF05050">
    <property type="entry name" value="Methyltransf_21"/>
    <property type="match status" value="1"/>
</dbReference>
<dbReference type="PANTHER" id="PTHR36973">
    <property type="entry name" value="SLL1456 PROTEIN-RELATED"/>
    <property type="match status" value="1"/>
</dbReference>
<dbReference type="InterPro" id="IPR053188">
    <property type="entry name" value="FkbM_Methyltransferase"/>
</dbReference>
<reference evidence="2 3" key="1">
    <citation type="submission" date="2016-04" db="EMBL/GenBank/DDBJ databases">
        <title>Draft Genome Assembly of the Bloom-forming Cyanobacterium Nodularia spumigena Strain CENA596 in Shrimp Production Ponds.</title>
        <authorList>
            <person name="Popin R.V."/>
            <person name="Rigonato J."/>
            <person name="Abreu V.A."/>
            <person name="Andreote A.P."/>
            <person name="Silveira S.B."/>
            <person name="Odebrecht C."/>
            <person name="Fiore M.F."/>
        </authorList>
    </citation>
    <scope>NUCLEOTIDE SEQUENCE [LARGE SCALE GENOMIC DNA]</scope>
    <source>
        <strain evidence="2 3">CENA596</strain>
    </source>
</reference>
<dbReference type="InterPro" id="IPR029063">
    <property type="entry name" value="SAM-dependent_MTases_sf"/>
</dbReference>
<keyword evidence="2" id="KW-0808">Transferase</keyword>
<accession>A0A166JHD3</accession>
<dbReference type="GO" id="GO:0008171">
    <property type="term" value="F:O-methyltransferase activity"/>
    <property type="evidence" value="ECO:0007669"/>
    <property type="project" value="TreeGrafter"/>
</dbReference>
<dbReference type="OrthoDB" id="423019at2"/>
<dbReference type="GO" id="GO:0032259">
    <property type="term" value="P:methylation"/>
    <property type="evidence" value="ECO:0007669"/>
    <property type="project" value="UniProtKB-KW"/>
</dbReference>
<proteinExistence type="predicted"/>
<dbReference type="AlphaFoldDB" id="A0A166JHD3"/>
<dbReference type="Proteomes" id="UP000076555">
    <property type="component" value="Unassembled WGS sequence"/>
</dbReference>
<feature type="domain" description="Methyltransferase FkbM" evidence="1">
    <location>
        <begin position="47"/>
        <end position="213"/>
    </location>
</feature>
<evidence type="ECO:0000313" key="2">
    <source>
        <dbReference type="EMBL" id="KZL49718.1"/>
    </source>
</evidence>
<dbReference type="SUPFAM" id="SSF53335">
    <property type="entry name" value="S-adenosyl-L-methionine-dependent methyltransferases"/>
    <property type="match status" value="1"/>
</dbReference>
<dbReference type="InterPro" id="IPR006342">
    <property type="entry name" value="FkbM_mtfrase"/>
</dbReference>
<comment type="caution">
    <text evidence="2">The sequence shown here is derived from an EMBL/GenBank/DDBJ whole genome shotgun (WGS) entry which is preliminary data.</text>
</comment>
<evidence type="ECO:0000313" key="3">
    <source>
        <dbReference type="Proteomes" id="UP000076555"/>
    </source>
</evidence>